<sequence>MVFNDNTIYIAYDDAVEVGATGKTLAAKTYKKHKLYGVQAEFSLK</sequence>
<organism evidence="1 2">
    <name type="scientific">Salinispira pacifica</name>
    <dbReference type="NCBI Taxonomy" id="1307761"/>
    <lineage>
        <taxon>Bacteria</taxon>
        <taxon>Pseudomonadati</taxon>
        <taxon>Spirochaetota</taxon>
        <taxon>Spirochaetia</taxon>
        <taxon>Spirochaetales</taxon>
        <taxon>Spirochaetaceae</taxon>
        <taxon>Salinispira</taxon>
    </lineage>
</organism>
<dbReference type="EMBL" id="CP006939">
    <property type="protein sequence ID" value="AHC14107.1"/>
    <property type="molecule type" value="Genomic_DNA"/>
</dbReference>
<reference evidence="1 2" key="1">
    <citation type="journal article" date="2015" name="Stand. Genomic Sci.">
        <title>Complete genome sequence and description of Salinispira pacifica gen. nov., sp. nov., a novel spirochaete isolated form a hypersaline microbial mat.</title>
        <authorList>
            <person name="Ben Hania W."/>
            <person name="Joseph M."/>
            <person name="Schumann P."/>
            <person name="Bunk B."/>
            <person name="Fiebig A."/>
            <person name="Sproer C."/>
            <person name="Klenk H.P."/>
            <person name="Fardeau M.L."/>
            <person name="Spring S."/>
        </authorList>
    </citation>
    <scope>NUCLEOTIDE SEQUENCE [LARGE SCALE GENOMIC DNA]</scope>
    <source>
        <strain evidence="1 2">L21-RPul-D2</strain>
    </source>
</reference>
<dbReference type="KEGG" id="slr:L21SP2_0680"/>
<dbReference type="AlphaFoldDB" id="V5WE88"/>
<keyword evidence="2" id="KW-1185">Reference proteome</keyword>
<evidence type="ECO:0000313" key="2">
    <source>
        <dbReference type="Proteomes" id="UP000018680"/>
    </source>
</evidence>
<dbReference type="HOGENOM" id="CLU_3205077_0_0_12"/>
<dbReference type="Proteomes" id="UP000018680">
    <property type="component" value="Chromosome"/>
</dbReference>
<protein>
    <submittedName>
        <fullName evidence="1">Uncharacterized protein</fullName>
    </submittedName>
</protein>
<gene>
    <name evidence="1" type="ORF">L21SP2_0680</name>
</gene>
<name>V5WE88_9SPIO</name>
<accession>V5WE88</accession>
<evidence type="ECO:0000313" key="1">
    <source>
        <dbReference type="EMBL" id="AHC14107.1"/>
    </source>
</evidence>
<proteinExistence type="predicted"/>